<keyword evidence="6" id="KW-0131">Cell cycle</keyword>
<keyword evidence="5" id="KW-0539">Nucleus</keyword>
<protein>
    <submittedName>
        <fullName evidence="9">Mitotic spindle checkpoint component Mad2p</fullName>
    </submittedName>
</protein>
<evidence type="ECO:0000256" key="1">
    <source>
        <dbReference type="ARBA" id="ARBA00004123"/>
    </source>
</evidence>
<feature type="region of interest" description="Disordered" evidence="7">
    <location>
        <begin position="109"/>
        <end position="130"/>
    </location>
</feature>
<dbReference type="PANTHER" id="PTHR11842">
    <property type="entry name" value="MITOTIC SPINDLE ASSEMBLY CHECKPOINT PROTEIN MAD2"/>
    <property type="match status" value="1"/>
</dbReference>
<evidence type="ECO:0000256" key="4">
    <source>
        <dbReference type="ARBA" id="ARBA00022776"/>
    </source>
</evidence>
<sequence>MSSPSKLALKGSSKIVADYFEFAINNILFQRGIYPSEDFHTVRKYGLPMLVTSDADVRQYIETIMVSVKKWIYGGKINKLAIAIVAKSTVEVVERWEFEVEVFKQNNGTIDNATDGADPSDLPEKSRDETQREIQSLVRQITSSVSYLPMLKEDEYTFNVLVHTDPNDTNIPTEWCEGEEKIPSGANVEKVQFRSFSTNIHEIGTNVTYKYD</sequence>
<dbReference type="Gene3D" id="3.30.900.10">
    <property type="entry name" value="HORMA domain"/>
    <property type="match status" value="1"/>
</dbReference>
<evidence type="ECO:0000313" key="10">
    <source>
        <dbReference type="Proteomes" id="UP001497600"/>
    </source>
</evidence>
<proteinExistence type="inferred from homology"/>
<dbReference type="InterPro" id="IPR003511">
    <property type="entry name" value="HORMA_dom"/>
</dbReference>
<keyword evidence="3" id="KW-0132">Cell division</keyword>
<evidence type="ECO:0000256" key="6">
    <source>
        <dbReference type="ARBA" id="ARBA00023306"/>
    </source>
</evidence>
<organism evidence="9 10">
    <name type="scientific">[Candida] anglica</name>
    <dbReference type="NCBI Taxonomy" id="148631"/>
    <lineage>
        <taxon>Eukaryota</taxon>
        <taxon>Fungi</taxon>
        <taxon>Dikarya</taxon>
        <taxon>Ascomycota</taxon>
        <taxon>Saccharomycotina</taxon>
        <taxon>Pichiomycetes</taxon>
        <taxon>Debaryomycetaceae</taxon>
        <taxon>Kurtzmaniella</taxon>
    </lineage>
</organism>
<gene>
    <name evidence="9" type="primary">MAD2</name>
    <name evidence="9" type="ORF">CAAN4_G15214</name>
</gene>
<feature type="domain" description="HORMA" evidence="8">
    <location>
        <begin position="10"/>
        <end position="207"/>
    </location>
</feature>
<keyword evidence="4" id="KW-0498">Mitosis</keyword>
<comment type="similarity">
    <text evidence="2">Belongs to the MAD2 family.</text>
</comment>
<name>A0ABP0EIC6_9ASCO</name>
<evidence type="ECO:0000256" key="2">
    <source>
        <dbReference type="ARBA" id="ARBA00010348"/>
    </source>
</evidence>
<dbReference type="PROSITE" id="PS50815">
    <property type="entry name" value="HORMA"/>
    <property type="match status" value="1"/>
</dbReference>
<dbReference type="PANTHER" id="PTHR11842:SF11">
    <property type="entry name" value="MITOTIC SPINDLE ASSEMBLY CHECKPOINT PROTEIN MAD2A"/>
    <property type="match status" value="1"/>
</dbReference>
<dbReference type="Proteomes" id="UP001497600">
    <property type="component" value="Chromosome G"/>
</dbReference>
<evidence type="ECO:0000256" key="3">
    <source>
        <dbReference type="ARBA" id="ARBA00022618"/>
    </source>
</evidence>
<dbReference type="SUPFAM" id="SSF56019">
    <property type="entry name" value="The spindle assembly checkpoint protein mad2"/>
    <property type="match status" value="1"/>
</dbReference>
<evidence type="ECO:0000259" key="8">
    <source>
        <dbReference type="PROSITE" id="PS50815"/>
    </source>
</evidence>
<dbReference type="Pfam" id="PF02301">
    <property type="entry name" value="HORMA"/>
    <property type="match status" value="1"/>
</dbReference>
<dbReference type="InterPro" id="IPR045091">
    <property type="entry name" value="Mad2-like"/>
</dbReference>
<accession>A0ABP0EIC6</accession>
<dbReference type="InterPro" id="IPR036570">
    <property type="entry name" value="HORMA_dom_sf"/>
</dbReference>
<evidence type="ECO:0000256" key="7">
    <source>
        <dbReference type="SAM" id="MobiDB-lite"/>
    </source>
</evidence>
<evidence type="ECO:0000313" key="9">
    <source>
        <dbReference type="EMBL" id="CAK7918855.1"/>
    </source>
</evidence>
<evidence type="ECO:0000256" key="5">
    <source>
        <dbReference type="ARBA" id="ARBA00023242"/>
    </source>
</evidence>
<keyword evidence="10" id="KW-1185">Reference proteome</keyword>
<comment type="subcellular location">
    <subcellularLocation>
        <location evidence="1">Nucleus</location>
    </subcellularLocation>
</comment>
<dbReference type="EMBL" id="OZ004259">
    <property type="protein sequence ID" value="CAK7918855.1"/>
    <property type="molecule type" value="Genomic_DNA"/>
</dbReference>
<reference evidence="9 10" key="1">
    <citation type="submission" date="2024-01" db="EMBL/GenBank/DDBJ databases">
        <authorList>
            <consortium name="Genoscope - CEA"/>
            <person name="William W."/>
        </authorList>
    </citation>
    <scope>NUCLEOTIDE SEQUENCE [LARGE SCALE GENOMIC DNA]</scope>
    <source>
        <strain evidence="9 10">29B2s-10</strain>
    </source>
</reference>